<keyword evidence="8" id="KW-0539">Nucleus</keyword>
<evidence type="ECO:0000256" key="5">
    <source>
        <dbReference type="ARBA" id="ARBA00023016"/>
    </source>
</evidence>
<comment type="similarity">
    <text evidence="9">Belongs to the HSF family.</text>
</comment>
<keyword evidence="5" id="KW-0346">Stress response</keyword>
<accession>A0AAN9PUP2</accession>
<gene>
    <name evidence="12" type="ORF">RJT34_08608</name>
</gene>
<dbReference type="PRINTS" id="PR00056">
    <property type="entry name" value="HSFDOMAIN"/>
</dbReference>
<dbReference type="Pfam" id="PF00447">
    <property type="entry name" value="HSF_DNA-bind"/>
    <property type="match status" value="1"/>
</dbReference>
<organism evidence="12 13">
    <name type="scientific">Clitoria ternatea</name>
    <name type="common">Butterfly pea</name>
    <dbReference type="NCBI Taxonomy" id="43366"/>
    <lineage>
        <taxon>Eukaryota</taxon>
        <taxon>Viridiplantae</taxon>
        <taxon>Streptophyta</taxon>
        <taxon>Embryophyta</taxon>
        <taxon>Tracheophyta</taxon>
        <taxon>Spermatophyta</taxon>
        <taxon>Magnoliopsida</taxon>
        <taxon>eudicotyledons</taxon>
        <taxon>Gunneridae</taxon>
        <taxon>Pentapetalae</taxon>
        <taxon>rosids</taxon>
        <taxon>fabids</taxon>
        <taxon>Fabales</taxon>
        <taxon>Fabaceae</taxon>
        <taxon>Papilionoideae</taxon>
        <taxon>50 kb inversion clade</taxon>
        <taxon>NPAAA clade</taxon>
        <taxon>indigoferoid/millettioid clade</taxon>
        <taxon>Phaseoleae</taxon>
        <taxon>Clitoria</taxon>
    </lineage>
</organism>
<dbReference type="GO" id="GO:0003700">
    <property type="term" value="F:DNA-binding transcription factor activity"/>
    <property type="evidence" value="ECO:0007669"/>
    <property type="project" value="InterPro"/>
</dbReference>
<feature type="domain" description="HSF-type DNA-binding" evidence="11">
    <location>
        <begin position="64"/>
        <end position="88"/>
    </location>
</feature>
<evidence type="ECO:0000256" key="2">
    <source>
        <dbReference type="ARBA" id="ARBA00011233"/>
    </source>
</evidence>
<sequence>MALLLDNCEGILLSLDSHKSVPAPFLTKTYQLVDDPTTDHIVSWGEDDTTFVVWRPPEFARDLLPNYFKHNNFSSFVRQLNTYGFRKIVPDRWEFANEFFKKGEKHLLCEIHRRKTAQPQQGNMNHQHHHHLHSHSPIGVNVPSFFPFSSRVSISPSNDSDEQANWCDSPPRGGATSIGTNYSTSVTALSEDNERLRRSNNMLMSELAHMKKLYNDIIYFVQNHVKPVAPSNSFSSSFLLCNTASSATVAAATPIISAGAGANVSIMQRPMNQLLGYYNTNNNNTNPKHVITSTANNATQPQNYVVNSPTNTSRSSITIVEGPSGNSCKTKLFGVSLQSKKRVHPDYGSNSETNKARLVLGKDDLGLNLMPPSTC</sequence>
<dbReference type="PROSITE" id="PS00434">
    <property type="entry name" value="HSF_DOMAIN"/>
    <property type="match status" value="1"/>
</dbReference>
<keyword evidence="3" id="KW-0597">Phosphoprotein</keyword>
<evidence type="ECO:0000313" key="13">
    <source>
        <dbReference type="Proteomes" id="UP001359559"/>
    </source>
</evidence>
<evidence type="ECO:0000256" key="7">
    <source>
        <dbReference type="ARBA" id="ARBA00023163"/>
    </source>
</evidence>
<dbReference type="InterPro" id="IPR000232">
    <property type="entry name" value="HSF_DNA-bd"/>
</dbReference>
<evidence type="ECO:0000256" key="8">
    <source>
        <dbReference type="ARBA" id="ARBA00023242"/>
    </source>
</evidence>
<dbReference type="InterPro" id="IPR036388">
    <property type="entry name" value="WH-like_DNA-bd_sf"/>
</dbReference>
<dbReference type="GO" id="GO:0006357">
    <property type="term" value="P:regulation of transcription by RNA polymerase II"/>
    <property type="evidence" value="ECO:0007669"/>
    <property type="project" value="TreeGrafter"/>
</dbReference>
<evidence type="ECO:0000256" key="6">
    <source>
        <dbReference type="ARBA" id="ARBA00023125"/>
    </source>
</evidence>
<dbReference type="PANTHER" id="PTHR10015:SF368">
    <property type="entry name" value="HEAT STRESS TRANSCRIPTION FACTOR B-4-LIKE"/>
    <property type="match status" value="1"/>
</dbReference>
<evidence type="ECO:0000259" key="11">
    <source>
        <dbReference type="PROSITE" id="PS00434"/>
    </source>
</evidence>
<proteinExistence type="inferred from homology"/>
<dbReference type="GO" id="GO:0000978">
    <property type="term" value="F:RNA polymerase II cis-regulatory region sequence-specific DNA binding"/>
    <property type="evidence" value="ECO:0007669"/>
    <property type="project" value="TreeGrafter"/>
</dbReference>
<evidence type="ECO:0000256" key="1">
    <source>
        <dbReference type="ARBA" id="ARBA00004123"/>
    </source>
</evidence>
<evidence type="ECO:0000256" key="9">
    <source>
        <dbReference type="RuleBase" id="RU004020"/>
    </source>
</evidence>
<evidence type="ECO:0000256" key="10">
    <source>
        <dbReference type="SAM" id="MobiDB-lite"/>
    </source>
</evidence>
<dbReference type="InterPro" id="IPR036390">
    <property type="entry name" value="WH_DNA-bd_sf"/>
</dbReference>
<keyword evidence="7" id="KW-0804">Transcription</keyword>
<comment type="subcellular location">
    <subcellularLocation>
        <location evidence="1">Nucleus</location>
    </subcellularLocation>
</comment>
<evidence type="ECO:0000256" key="3">
    <source>
        <dbReference type="ARBA" id="ARBA00022553"/>
    </source>
</evidence>
<keyword evidence="6" id="KW-0238">DNA-binding</keyword>
<evidence type="ECO:0000256" key="4">
    <source>
        <dbReference type="ARBA" id="ARBA00023015"/>
    </source>
</evidence>
<keyword evidence="4" id="KW-0805">Transcription regulation</keyword>
<protein>
    <recommendedName>
        <fullName evidence="11">HSF-type DNA-binding domain-containing protein</fullName>
    </recommendedName>
</protein>
<dbReference type="SUPFAM" id="SSF46785">
    <property type="entry name" value="Winged helix' DNA-binding domain"/>
    <property type="match status" value="1"/>
</dbReference>
<comment type="caution">
    <text evidence="12">The sequence shown here is derived from an EMBL/GenBank/DDBJ whole genome shotgun (WGS) entry which is preliminary data.</text>
</comment>
<dbReference type="FunFam" id="1.10.10.10:FF:000037">
    <property type="entry name" value="Heat stress transcription factor B-4"/>
    <property type="match status" value="1"/>
</dbReference>
<name>A0AAN9PUP2_CLITE</name>
<dbReference type="Proteomes" id="UP001359559">
    <property type="component" value="Unassembled WGS sequence"/>
</dbReference>
<dbReference type="EMBL" id="JAYKXN010000002">
    <property type="protein sequence ID" value="KAK7310847.1"/>
    <property type="molecule type" value="Genomic_DNA"/>
</dbReference>
<feature type="region of interest" description="Disordered" evidence="10">
    <location>
        <begin position="156"/>
        <end position="183"/>
    </location>
</feature>
<dbReference type="AlphaFoldDB" id="A0AAN9PUP2"/>
<comment type="subunit">
    <text evidence="2">Homotrimer.</text>
</comment>
<evidence type="ECO:0000313" key="12">
    <source>
        <dbReference type="EMBL" id="KAK7310847.1"/>
    </source>
</evidence>
<reference evidence="12 13" key="1">
    <citation type="submission" date="2024-01" db="EMBL/GenBank/DDBJ databases">
        <title>The genomes of 5 underutilized Papilionoideae crops provide insights into root nodulation and disease resistance.</title>
        <authorList>
            <person name="Yuan L."/>
        </authorList>
    </citation>
    <scope>NUCLEOTIDE SEQUENCE [LARGE SCALE GENOMIC DNA]</scope>
    <source>
        <strain evidence="12">LY-2023</strain>
        <tissue evidence="12">Leaf</tissue>
    </source>
</reference>
<dbReference type="PANTHER" id="PTHR10015">
    <property type="entry name" value="HEAT SHOCK TRANSCRIPTION FACTOR"/>
    <property type="match status" value="1"/>
</dbReference>
<dbReference type="Gene3D" id="1.10.10.10">
    <property type="entry name" value="Winged helix-like DNA-binding domain superfamily/Winged helix DNA-binding domain"/>
    <property type="match status" value="1"/>
</dbReference>
<dbReference type="SMART" id="SM00415">
    <property type="entry name" value="HSF"/>
    <property type="match status" value="1"/>
</dbReference>
<dbReference type="GO" id="GO:0005634">
    <property type="term" value="C:nucleus"/>
    <property type="evidence" value="ECO:0007669"/>
    <property type="project" value="UniProtKB-SubCell"/>
</dbReference>
<keyword evidence="13" id="KW-1185">Reference proteome</keyword>
<feature type="region of interest" description="Disordered" evidence="10">
    <location>
        <begin position="116"/>
        <end position="135"/>
    </location>
</feature>